<evidence type="ECO:0000313" key="8">
    <source>
        <dbReference type="Proteomes" id="UP001500253"/>
    </source>
</evidence>
<reference evidence="7 8" key="1">
    <citation type="journal article" date="2019" name="Int. J. Syst. Evol. Microbiol.">
        <title>The Global Catalogue of Microorganisms (GCM) 10K type strain sequencing project: providing services to taxonomists for standard genome sequencing and annotation.</title>
        <authorList>
            <consortium name="The Broad Institute Genomics Platform"/>
            <consortium name="The Broad Institute Genome Sequencing Center for Infectious Disease"/>
            <person name="Wu L."/>
            <person name="Ma J."/>
        </authorList>
    </citation>
    <scope>NUCLEOTIDE SEQUENCE [LARGE SCALE GENOMIC DNA]</scope>
    <source>
        <strain evidence="7 8">JCM 4316</strain>
    </source>
</reference>
<dbReference type="PROSITE" id="PS51470">
    <property type="entry name" value="FG_GAP"/>
    <property type="match status" value="2"/>
</dbReference>
<evidence type="ECO:0000256" key="4">
    <source>
        <dbReference type="ARBA" id="ARBA00023180"/>
    </source>
</evidence>
<dbReference type="InterPro" id="IPR013517">
    <property type="entry name" value="FG-GAP"/>
</dbReference>
<feature type="region of interest" description="Disordered" evidence="5">
    <location>
        <begin position="99"/>
        <end position="126"/>
    </location>
</feature>
<keyword evidence="2" id="KW-0677">Repeat</keyword>
<proteinExistence type="predicted"/>
<dbReference type="SMART" id="SM00191">
    <property type="entry name" value="Int_alpha"/>
    <property type="match status" value="5"/>
</dbReference>
<evidence type="ECO:0000256" key="5">
    <source>
        <dbReference type="SAM" id="MobiDB-lite"/>
    </source>
</evidence>
<evidence type="ECO:0000256" key="2">
    <source>
        <dbReference type="ARBA" id="ARBA00022737"/>
    </source>
</evidence>
<sequence>MPLFPASPTSPASPASRPRTLAIATAVTAMAIGALAAPAAHAATADAQPAAAASAQDDFNGDGYDDLVTATPKAPVNGQAGAGSVVVLYGSASGVSPSRSVTVTQASSGVPGTPETGDGFGSDIASGDLDGDGYDDLVVTSSGEKANDGSPGTGSVTVLWGGPNGLRNGGTAVPHDREGVPVGDPFGVDVAVADIDGDQGQNLIVLTGSSLVPYADGFTRTRPSAAMPVTDSFRENPHGLATGDFTHSGHSDIVVYGSQDTDEQSGAWTAVYSGGPAGVEFQRELTTGTSAVPESAAVGDFDKDGRADLVTGSGTNCCPDSVEDPSGSAGQITVYYGAQDGLGTGRAPVLIHQGTAGVPGANEYVDHFGASVAAGDVTGDGYADLAVGLPGEEVDGVAATGSVVLLKGGANGLTGTGAQAVHQDTTGVPGVGEKDDHFGSALAATDTNGDGRADVAISAWGEDVTPGATADGAVWVLRGAGGGITTTGATSFSAPKFGFTYTDSEFGSVLGG</sequence>
<dbReference type="Gene3D" id="2.130.10.130">
    <property type="entry name" value="Integrin alpha, N-terminal"/>
    <property type="match status" value="3"/>
</dbReference>
<dbReference type="InterPro" id="IPR013519">
    <property type="entry name" value="Int_alpha_beta-p"/>
</dbReference>
<keyword evidence="4" id="KW-0325">Glycoprotein</keyword>
<dbReference type="Proteomes" id="UP001500253">
    <property type="component" value="Unassembled WGS sequence"/>
</dbReference>
<dbReference type="SUPFAM" id="SSF69318">
    <property type="entry name" value="Integrin alpha N-terminal domain"/>
    <property type="match status" value="1"/>
</dbReference>
<dbReference type="PANTHER" id="PTHR23221:SF7">
    <property type="entry name" value="PHOSPHATIDYLINOSITOL-GLYCAN-SPECIFIC PHOSPHOLIPASE D"/>
    <property type="match status" value="1"/>
</dbReference>
<keyword evidence="3" id="KW-0378">Hydrolase</keyword>
<evidence type="ECO:0000256" key="3">
    <source>
        <dbReference type="ARBA" id="ARBA00022801"/>
    </source>
</evidence>
<dbReference type="EMBL" id="BAAASD010000008">
    <property type="protein sequence ID" value="GAA2339481.1"/>
    <property type="molecule type" value="Genomic_DNA"/>
</dbReference>
<comment type="caution">
    <text evidence="7">The sequence shown here is derived from an EMBL/GenBank/DDBJ whole genome shotgun (WGS) entry which is preliminary data.</text>
</comment>
<feature type="signal peptide" evidence="6">
    <location>
        <begin position="1"/>
        <end position="42"/>
    </location>
</feature>
<feature type="chain" id="PRO_5046176504" evidence="6">
    <location>
        <begin position="43"/>
        <end position="512"/>
    </location>
</feature>
<name>A0ABN3FX05_9ACTN</name>
<dbReference type="Pfam" id="PF01839">
    <property type="entry name" value="FG-GAP"/>
    <property type="match status" value="5"/>
</dbReference>
<evidence type="ECO:0000256" key="1">
    <source>
        <dbReference type="ARBA" id="ARBA00022729"/>
    </source>
</evidence>
<dbReference type="PANTHER" id="PTHR23221">
    <property type="entry name" value="GLYCOSYLPHOSPHATIDYLINOSITOL PHOSPHOLIPASE D"/>
    <property type="match status" value="1"/>
</dbReference>
<protein>
    <submittedName>
        <fullName evidence="7">FG-GAP repeat protein</fullName>
    </submittedName>
</protein>
<accession>A0ABN3FX05</accession>
<evidence type="ECO:0000313" key="7">
    <source>
        <dbReference type="EMBL" id="GAA2339481.1"/>
    </source>
</evidence>
<keyword evidence="8" id="KW-1185">Reference proteome</keyword>
<keyword evidence="1 6" id="KW-0732">Signal</keyword>
<gene>
    <name evidence="7" type="ORF">GCM10010246_25380</name>
</gene>
<organism evidence="7 8">
    <name type="scientific">Streptomyces cuspidosporus</name>
    <dbReference type="NCBI Taxonomy" id="66882"/>
    <lineage>
        <taxon>Bacteria</taxon>
        <taxon>Bacillati</taxon>
        <taxon>Actinomycetota</taxon>
        <taxon>Actinomycetes</taxon>
        <taxon>Kitasatosporales</taxon>
        <taxon>Streptomycetaceae</taxon>
        <taxon>Streptomyces</taxon>
    </lineage>
</organism>
<feature type="compositionally biased region" description="Polar residues" evidence="5">
    <location>
        <begin position="99"/>
        <end position="110"/>
    </location>
</feature>
<dbReference type="InterPro" id="IPR028994">
    <property type="entry name" value="Integrin_alpha_N"/>
</dbReference>
<evidence type="ECO:0000256" key="6">
    <source>
        <dbReference type="SAM" id="SignalP"/>
    </source>
</evidence>